<keyword evidence="8 10" id="KW-1133">Transmembrane helix</keyword>
<evidence type="ECO:0000256" key="9">
    <source>
        <dbReference type="ARBA" id="ARBA00023136"/>
    </source>
</evidence>
<evidence type="ECO:0000256" key="1">
    <source>
        <dbReference type="ARBA" id="ARBA00004651"/>
    </source>
</evidence>
<keyword evidence="7" id="KW-0059">Arsenical resistance</keyword>
<keyword evidence="6 10" id="KW-0812">Transmembrane</keyword>
<evidence type="ECO:0000256" key="8">
    <source>
        <dbReference type="ARBA" id="ARBA00022989"/>
    </source>
</evidence>
<dbReference type="HOGENOM" id="CLU_043931_0_0_11"/>
<keyword evidence="4" id="KW-0813">Transport</keyword>
<feature type="transmembrane region" description="Helical" evidence="10">
    <location>
        <begin position="75"/>
        <end position="93"/>
    </location>
</feature>
<dbReference type="Proteomes" id="UP000002007">
    <property type="component" value="Chromosome"/>
</dbReference>
<evidence type="ECO:0000313" key="13">
    <source>
        <dbReference type="Proteomes" id="UP000002007"/>
    </source>
</evidence>
<feature type="transmembrane region" description="Helical" evidence="10">
    <location>
        <begin position="322"/>
        <end position="346"/>
    </location>
</feature>
<keyword evidence="9 10" id="KW-0472">Membrane</keyword>
<dbReference type="GO" id="GO:0015105">
    <property type="term" value="F:arsenite transmembrane transporter activity"/>
    <property type="evidence" value="ECO:0007669"/>
    <property type="project" value="InterPro"/>
</dbReference>
<dbReference type="RefSeq" id="WP_012244324.1">
    <property type="nucleotide sequence ID" value="NC_010168.1"/>
</dbReference>
<evidence type="ECO:0000256" key="4">
    <source>
        <dbReference type="ARBA" id="ARBA00022448"/>
    </source>
</evidence>
<evidence type="ECO:0000256" key="5">
    <source>
        <dbReference type="ARBA" id="ARBA00022475"/>
    </source>
</evidence>
<dbReference type="GO" id="GO:0005886">
    <property type="term" value="C:plasma membrane"/>
    <property type="evidence" value="ECO:0007669"/>
    <property type="project" value="UniProtKB-SubCell"/>
</dbReference>
<dbReference type="EMBL" id="CP000910">
    <property type="protein sequence ID" value="ABY22629.1"/>
    <property type="molecule type" value="Genomic_DNA"/>
</dbReference>
<sequence length="378" mass="40228">MGGTGVVLLLGLVCLLTGLLPTADALLLAQRTVPILLFVIAMTLVTEMANDAGVFRTLTGWLAAKTAGRSGRGRIIVLWLFVVALSTVSTIFLSLDTTAVLITPVVVLLAMHAGIRPLPFALTTVWLANTASLLLPVSNLTNLLAQHQLAMTPWQFANLLWAPALIGIAIPVAALWLLFRKDFTGSYRPDPVSKPADRPLLIVCAVVLLLLLPALISGIPVEYPALVAAVVLLLVFLFRRRAALSWQMLPWRPVVLTIGLFLIVATLHARGLPALLSHSAGEGNGFLALLQLAGLAATSANIVNNLPAYLALEPVAGSPLRLAAVLIGVNLGPLITPWASLATLLWHERLKSIGVRISWPRFAILGLLMALVMLPLAV</sequence>
<feature type="transmembrane region" description="Helical" evidence="10">
    <location>
        <begin position="99"/>
        <end position="115"/>
    </location>
</feature>
<evidence type="ECO:0000256" key="7">
    <source>
        <dbReference type="ARBA" id="ARBA00022849"/>
    </source>
</evidence>
<protein>
    <submittedName>
        <fullName evidence="12">Arsenite permease</fullName>
    </submittedName>
</protein>
<evidence type="ECO:0000256" key="3">
    <source>
        <dbReference type="ARBA" id="ARBA00009843"/>
    </source>
</evidence>
<dbReference type="InterPro" id="IPR000802">
    <property type="entry name" value="Arsenical_pump_ArsB"/>
</dbReference>
<feature type="transmembrane region" description="Helical" evidence="10">
    <location>
        <begin position="120"/>
        <end position="139"/>
    </location>
</feature>
<feature type="transmembrane region" description="Helical" evidence="10">
    <location>
        <begin position="35"/>
        <end position="55"/>
    </location>
</feature>
<dbReference type="PANTHER" id="PTHR43302">
    <property type="entry name" value="TRANSPORTER ARSB-RELATED"/>
    <property type="match status" value="1"/>
</dbReference>
<evidence type="ECO:0000256" key="2">
    <source>
        <dbReference type="ARBA" id="ARBA00006433"/>
    </source>
</evidence>
<evidence type="ECO:0000259" key="11">
    <source>
        <dbReference type="Pfam" id="PF03600"/>
    </source>
</evidence>
<feature type="transmembrane region" description="Helical" evidence="10">
    <location>
        <begin position="251"/>
        <end position="269"/>
    </location>
</feature>
<feature type="transmembrane region" description="Helical" evidence="10">
    <location>
        <begin position="200"/>
        <end position="217"/>
    </location>
</feature>
<comment type="subcellular location">
    <subcellularLocation>
        <location evidence="1">Cell membrane</location>
        <topology evidence="1">Multi-pass membrane protein</topology>
    </subcellularLocation>
</comment>
<keyword evidence="13" id="KW-1185">Reference proteome</keyword>
<proteinExistence type="inferred from homology"/>
<feature type="transmembrane region" description="Helical" evidence="10">
    <location>
        <begin position="358"/>
        <end position="377"/>
    </location>
</feature>
<comment type="similarity">
    <text evidence="3">Belongs to the CitM (TC 2.A.11) transporter family.</text>
</comment>
<evidence type="ECO:0000256" key="6">
    <source>
        <dbReference type="ARBA" id="ARBA00022692"/>
    </source>
</evidence>
<keyword evidence="5" id="KW-1003">Cell membrane</keyword>
<feature type="domain" description="Citrate transporter-like" evidence="11">
    <location>
        <begin position="6"/>
        <end position="316"/>
    </location>
</feature>
<feature type="transmembrane region" description="Helical" evidence="10">
    <location>
        <begin position="159"/>
        <end position="179"/>
    </location>
</feature>
<dbReference type="eggNOG" id="COG1055">
    <property type="taxonomic scope" value="Bacteria"/>
</dbReference>
<dbReference type="AlphaFoldDB" id="A9WQN0"/>
<accession>A9WQN0</accession>
<dbReference type="PRINTS" id="PR00758">
    <property type="entry name" value="ARSENICPUMP"/>
</dbReference>
<dbReference type="GO" id="GO:0046685">
    <property type="term" value="P:response to arsenic-containing substance"/>
    <property type="evidence" value="ECO:0007669"/>
    <property type="project" value="UniProtKB-KW"/>
</dbReference>
<reference evidence="13" key="1">
    <citation type="journal article" date="2008" name="J. Bacteriol.">
        <title>Genome sequence of the fish pathogen Renibacterium salmoninarum suggests reductive evolution away from an environmental Arthrobacter ancestor.</title>
        <authorList>
            <person name="Wiens G.D."/>
            <person name="Rockey D.D."/>
            <person name="Wu Z."/>
            <person name="Chang J."/>
            <person name="Levy R."/>
            <person name="Crane S."/>
            <person name="Chen D.S."/>
            <person name="Capri G.R."/>
            <person name="Burnett J.R."/>
            <person name="Sudheesh P.S."/>
            <person name="Schipma M.J."/>
            <person name="Burd H."/>
            <person name="Bhattacharyya A."/>
            <person name="Rhodes L.D."/>
            <person name="Kaul R."/>
            <person name="Strom M.S."/>
        </authorList>
    </citation>
    <scope>NUCLEOTIDE SEQUENCE [LARGE SCALE GENOMIC DNA]</scope>
    <source>
        <strain evidence="13">ATCC 33209 / DSM 20767 / JCM 11484 / NBRC 15589 / NCIMB 2235</strain>
    </source>
</reference>
<dbReference type="PANTHER" id="PTHR43302:SF5">
    <property type="entry name" value="TRANSPORTER ARSB-RELATED"/>
    <property type="match status" value="1"/>
</dbReference>
<name>A9WQN0_RENSM</name>
<organism evidence="12 13">
    <name type="scientific">Renibacterium salmoninarum (strain ATCC 33209 / DSM 20767 / JCM 11484 / NBRC 15589 / NCIMB 2235)</name>
    <dbReference type="NCBI Taxonomy" id="288705"/>
    <lineage>
        <taxon>Bacteria</taxon>
        <taxon>Bacillati</taxon>
        <taxon>Actinomycetota</taxon>
        <taxon>Actinomycetes</taxon>
        <taxon>Micrococcales</taxon>
        <taxon>Micrococcaceae</taxon>
        <taxon>Renibacterium</taxon>
    </lineage>
</organism>
<evidence type="ECO:0000313" key="12">
    <source>
        <dbReference type="EMBL" id="ABY22629.1"/>
    </source>
</evidence>
<dbReference type="InterPro" id="IPR004680">
    <property type="entry name" value="Cit_transptr-like_dom"/>
</dbReference>
<gene>
    <name evidence="12" type="ordered locus">RSal33209_0886</name>
</gene>
<dbReference type="STRING" id="288705.RSal33209_0886"/>
<comment type="similarity">
    <text evidence="2">Belongs to the ArsB family.</text>
</comment>
<evidence type="ECO:0000256" key="10">
    <source>
        <dbReference type="SAM" id="Phobius"/>
    </source>
</evidence>
<dbReference type="KEGG" id="rsa:RSal33209_0886"/>
<dbReference type="Pfam" id="PF03600">
    <property type="entry name" value="CitMHS"/>
    <property type="match status" value="1"/>
</dbReference>
<feature type="transmembrane region" description="Helical" evidence="10">
    <location>
        <begin position="223"/>
        <end position="239"/>
    </location>
</feature>